<keyword evidence="2 5" id="KW-0694">RNA-binding</keyword>
<comment type="caution">
    <text evidence="9">The sequence shown here is derived from an EMBL/GenBank/DDBJ whole genome shotgun (WGS) entry which is preliminary data.</text>
</comment>
<evidence type="ECO:0000259" key="7">
    <source>
        <dbReference type="Pfam" id="PF01386"/>
    </source>
</evidence>
<dbReference type="GO" id="GO:0006412">
    <property type="term" value="P:translation"/>
    <property type="evidence" value="ECO:0007669"/>
    <property type="project" value="UniProtKB-UniRule"/>
</dbReference>
<dbReference type="Pfam" id="PF14693">
    <property type="entry name" value="Ribosomal_TL5_C"/>
    <property type="match status" value="1"/>
</dbReference>
<feature type="region of interest" description="Disordered" evidence="6">
    <location>
        <begin position="195"/>
        <end position="226"/>
    </location>
</feature>
<evidence type="ECO:0000256" key="4">
    <source>
        <dbReference type="ARBA" id="ARBA00023274"/>
    </source>
</evidence>
<keyword evidence="4 5" id="KW-0687">Ribonucleoprotein</keyword>
<dbReference type="Gene3D" id="2.170.120.20">
    <property type="entry name" value="Ribosomal protein L25, beta domain"/>
    <property type="match status" value="1"/>
</dbReference>
<dbReference type="SUPFAM" id="SSF50715">
    <property type="entry name" value="Ribosomal protein L25-like"/>
    <property type="match status" value="1"/>
</dbReference>
<reference evidence="9 10" key="1">
    <citation type="submission" date="2018-06" db="EMBL/GenBank/DDBJ databases">
        <title>Extensive metabolic versatility and redundancy in microbially diverse, dynamic hydrothermal sediments.</title>
        <authorList>
            <person name="Dombrowski N."/>
            <person name="Teske A."/>
            <person name="Baker B.J."/>
        </authorList>
    </citation>
    <scope>NUCLEOTIDE SEQUENCE [LARGE SCALE GENOMIC DNA]</scope>
    <source>
        <strain evidence="9">B47_G16</strain>
    </source>
</reference>
<accession>A0A497E3J6</accession>
<evidence type="ECO:0000256" key="6">
    <source>
        <dbReference type="SAM" id="MobiDB-lite"/>
    </source>
</evidence>
<gene>
    <name evidence="5" type="primary">rplY</name>
    <name evidence="5" type="synonym">ctc</name>
    <name evidence="9" type="ORF">DRJ00_05090</name>
</gene>
<comment type="similarity">
    <text evidence="5">Belongs to the bacterial ribosomal protein bL25 family. CTC subfamily.</text>
</comment>
<evidence type="ECO:0000256" key="3">
    <source>
        <dbReference type="ARBA" id="ARBA00022980"/>
    </source>
</evidence>
<feature type="domain" description="Large ribosomal subunit protein bL25 beta" evidence="8">
    <location>
        <begin position="107"/>
        <end position="189"/>
    </location>
</feature>
<dbReference type="InterPro" id="IPR020056">
    <property type="entry name" value="Rbsml_bL25/Gln-tRNA_synth_N"/>
</dbReference>
<dbReference type="InterPro" id="IPR020057">
    <property type="entry name" value="Ribosomal_bL25_b-dom"/>
</dbReference>
<comment type="subunit">
    <text evidence="5">Part of the 50S ribosomal subunit; part of the 5S rRNA/L5/L18/L25 subcomplex. Contacts the 5S rRNA. Binds to the 5S rRNA independently of L5 and L18.</text>
</comment>
<dbReference type="CDD" id="cd00495">
    <property type="entry name" value="Ribosomal_L25_TL5_CTC"/>
    <property type="match status" value="1"/>
</dbReference>
<dbReference type="GO" id="GO:0003735">
    <property type="term" value="F:structural constituent of ribosome"/>
    <property type="evidence" value="ECO:0007669"/>
    <property type="project" value="InterPro"/>
</dbReference>
<evidence type="ECO:0000313" key="10">
    <source>
        <dbReference type="Proteomes" id="UP000279422"/>
    </source>
</evidence>
<evidence type="ECO:0000259" key="8">
    <source>
        <dbReference type="Pfam" id="PF14693"/>
    </source>
</evidence>
<evidence type="ECO:0000313" key="9">
    <source>
        <dbReference type="EMBL" id="RLE09082.1"/>
    </source>
</evidence>
<comment type="function">
    <text evidence="5">This is one of the proteins that binds to the 5S RNA in the ribosome where it forms part of the central protuberance.</text>
</comment>
<sequence>MEEPRLKVRVRYKKGKGYARKLRRKGFVPAILYGHRLKESIPLEVELKEFRKFLSLHPEAREKVFVLEVADQKGESKREVILKDIQYEPLKGILQHIDFYEITRGEKVTTFVPLSFVGEAKGVKKGGVVEYLRRELEVECLPQDIPSTIEVDITSLDVGDHLNVKDLKVPPKVRVLAHPEERVLSVVSPVRKEEIEEEGVKVSPEEVEVVGRKKEKEETSKEESSD</sequence>
<dbReference type="NCBIfam" id="TIGR00731">
    <property type="entry name" value="bL25_bact_ctc"/>
    <property type="match status" value="1"/>
</dbReference>
<dbReference type="HAMAP" id="MF_01334">
    <property type="entry name" value="Ribosomal_bL25_CTC"/>
    <property type="match status" value="1"/>
</dbReference>
<dbReference type="InterPro" id="IPR020930">
    <property type="entry name" value="Ribosomal_uL5_bac-type"/>
</dbReference>
<keyword evidence="1 5" id="KW-0699">rRNA-binding</keyword>
<evidence type="ECO:0000256" key="5">
    <source>
        <dbReference type="HAMAP-Rule" id="MF_01334"/>
    </source>
</evidence>
<dbReference type="Proteomes" id="UP000279422">
    <property type="component" value="Unassembled WGS sequence"/>
</dbReference>
<dbReference type="GO" id="GO:0008097">
    <property type="term" value="F:5S rRNA binding"/>
    <property type="evidence" value="ECO:0007669"/>
    <property type="project" value="InterPro"/>
</dbReference>
<dbReference type="NCBIfam" id="NF004139">
    <property type="entry name" value="PRK05618.4-2"/>
    <property type="match status" value="1"/>
</dbReference>
<dbReference type="Gene3D" id="2.40.240.10">
    <property type="entry name" value="Ribosomal Protein L25, Chain P"/>
    <property type="match status" value="1"/>
</dbReference>
<evidence type="ECO:0000256" key="2">
    <source>
        <dbReference type="ARBA" id="ARBA00022884"/>
    </source>
</evidence>
<dbReference type="EMBL" id="QMPZ01000064">
    <property type="protein sequence ID" value="RLE09082.1"/>
    <property type="molecule type" value="Genomic_DNA"/>
</dbReference>
<dbReference type="InterPro" id="IPR011035">
    <property type="entry name" value="Ribosomal_bL25/Gln-tRNA_synth"/>
</dbReference>
<feature type="domain" description="Large ribosomal subunit protein bL25 L25" evidence="7">
    <location>
        <begin position="6"/>
        <end position="99"/>
    </location>
</feature>
<dbReference type="PANTHER" id="PTHR33284:SF1">
    <property type="entry name" value="RIBOSOMAL PROTEIN L25_GLN-TRNA SYNTHETASE, ANTI-CODON-BINDING DOMAIN-CONTAINING PROTEIN"/>
    <property type="match status" value="1"/>
</dbReference>
<dbReference type="InterPro" id="IPR037121">
    <property type="entry name" value="Ribosomal_bL25_C"/>
</dbReference>
<dbReference type="InterPro" id="IPR001021">
    <property type="entry name" value="Ribosomal_bL25_long"/>
</dbReference>
<protein>
    <recommendedName>
        <fullName evidence="5">Large ribosomal subunit protein bL25</fullName>
    </recommendedName>
    <alternativeName>
        <fullName evidence="5">General stress protein CTC</fullName>
    </alternativeName>
</protein>
<dbReference type="Pfam" id="PF01386">
    <property type="entry name" value="Ribosomal_L25p"/>
    <property type="match status" value="1"/>
</dbReference>
<proteinExistence type="inferred from homology"/>
<organism evidence="9 10">
    <name type="scientific">Aerophobetes bacterium</name>
    <dbReference type="NCBI Taxonomy" id="2030807"/>
    <lineage>
        <taxon>Bacteria</taxon>
        <taxon>Candidatus Aerophobota</taxon>
    </lineage>
</organism>
<name>A0A497E3J6_UNCAE</name>
<dbReference type="InterPro" id="IPR029751">
    <property type="entry name" value="Ribosomal_L25_dom"/>
</dbReference>
<dbReference type="GO" id="GO:0022625">
    <property type="term" value="C:cytosolic large ribosomal subunit"/>
    <property type="evidence" value="ECO:0007669"/>
    <property type="project" value="TreeGrafter"/>
</dbReference>
<dbReference type="AlphaFoldDB" id="A0A497E3J6"/>
<keyword evidence="3 5" id="KW-0689">Ribosomal protein</keyword>
<dbReference type="PANTHER" id="PTHR33284">
    <property type="entry name" value="RIBOSOMAL PROTEIN L25/GLN-TRNA SYNTHETASE, ANTI-CODON-BINDING DOMAIN-CONTAINING PROTEIN"/>
    <property type="match status" value="1"/>
</dbReference>
<evidence type="ECO:0000256" key="1">
    <source>
        <dbReference type="ARBA" id="ARBA00022730"/>
    </source>
</evidence>